<dbReference type="EMBL" id="JAUKPO010000066">
    <property type="protein sequence ID" value="MDO1451548.1"/>
    <property type="molecule type" value="Genomic_DNA"/>
</dbReference>
<keyword evidence="6" id="KW-1185">Reference proteome</keyword>
<name>A0ABT8RHJ0_9BACT</name>
<organism evidence="5 6">
    <name type="scientific">Rhodocytophaga aerolata</name>
    <dbReference type="NCBI Taxonomy" id="455078"/>
    <lineage>
        <taxon>Bacteria</taxon>
        <taxon>Pseudomonadati</taxon>
        <taxon>Bacteroidota</taxon>
        <taxon>Cytophagia</taxon>
        <taxon>Cytophagales</taxon>
        <taxon>Rhodocytophagaceae</taxon>
        <taxon>Rhodocytophaga</taxon>
    </lineage>
</organism>
<comment type="caution">
    <text evidence="5">The sequence shown here is derived from an EMBL/GenBank/DDBJ whole genome shotgun (WGS) entry which is preliminary data.</text>
</comment>
<dbReference type="InterPro" id="IPR018060">
    <property type="entry name" value="HTH_AraC"/>
</dbReference>
<keyword evidence="1" id="KW-0805">Transcription regulation</keyword>
<evidence type="ECO:0000256" key="3">
    <source>
        <dbReference type="ARBA" id="ARBA00023163"/>
    </source>
</evidence>
<dbReference type="Gene3D" id="1.10.10.60">
    <property type="entry name" value="Homeodomain-like"/>
    <property type="match status" value="1"/>
</dbReference>
<protein>
    <submittedName>
        <fullName evidence="5">Helix-turn-helix transcriptional regulator</fullName>
    </submittedName>
</protein>
<keyword evidence="3" id="KW-0804">Transcription</keyword>
<dbReference type="InterPro" id="IPR009057">
    <property type="entry name" value="Homeodomain-like_sf"/>
</dbReference>
<evidence type="ECO:0000256" key="2">
    <source>
        <dbReference type="ARBA" id="ARBA00023125"/>
    </source>
</evidence>
<dbReference type="RefSeq" id="WP_302042345.1">
    <property type="nucleotide sequence ID" value="NZ_JAUKPO010000066.1"/>
</dbReference>
<dbReference type="Proteomes" id="UP001168528">
    <property type="component" value="Unassembled WGS sequence"/>
</dbReference>
<keyword evidence="2" id="KW-0238">DNA-binding</keyword>
<reference evidence="5" key="1">
    <citation type="submission" date="2023-07" db="EMBL/GenBank/DDBJ databases">
        <title>The genome sequence of Rhodocytophaga aerolata KACC 12507.</title>
        <authorList>
            <person name="Zhang X."/>
        </authorList>
    </citation>
    <scope>NUCLEOTIDE SEQUENCE</scope>
    <source>
        <strain evidence="5">KACC 12507</strain>
    </source>
</reference>
<evidence type="ECO:0000313" key="6">
    <source>
        <dbReference type="Proteomes" id="UP001168528"/>
    </source>
</evidence>
<gene>
    <name evidence="5" type="ORF">Q0590_35070</name>
</gene>
<dbReference type="SMART" id="SM00342">
    <property type="entry name" value="HTH_ARAC"/>
    <property type="match status" value="1"/>
</dbReference>
<evidence type="ECO:0000259" key="4">
    <source>
        <dbReference type="PROSITE" id="PS01124"/>
    </source>
</evidence>
<feature type="domain" description="HTH araC/xylS-type" evidence="4">
    <location>
        <begin position="199"/>
        <end position="303"/>
    </location>
</feature>
<proteinExistence type="predicted"/>
<dbReference type="Pfam" id="PF12833">
    <property type="entry name" value="HTH_18"/>
    <property type="match status" value="1"/>
</dbReference>
<dbReference type="PANTHER" id="PTHR43280:SF32">
    <property type="entry name" value="TRANSCRIPTIONAL REGULATORY PROTEIN"/>
    <property type="match status" value="1"/>
</dbReference>
<dbReference type="SUPFAM" id="SSF46689">
    <property type="entry name" value="Homeodomain-like"/>
    <property type="match status" value="1"/>
</dbReference>
<dbReference type="PROSITE" id="PS01124">
    <property type="entry name" value="HTH_ARAC_FAMILY_2"/>
    <property type="match status" value="1"/>
</dbReference>
<sequence length="305" mass="35362">MKNQEIFTVHIPSVAQLHQLMGLAKPKHPLLSLLRFEDFPKAQIEQRTKLISDLYQITLKKDCPCKLQYGQTSYDFDEGVMSFIAPKQVNILEPGNFLPTFGWLLVIHPDFLRTYPVYQKIQSYGLFDYAVSEALIVSDEEQQSIEIIFSQIEKEMNLPIDNFSQDVILSNIDLLMTYCNRYYTRQFITRKPHSHELLGKVEKILNDYFSKTSTENKLPTVSYLASELHLSPKYLSDSLKHLTGQTAQQHIHEKLIEKAKEKLSTTELSVSEIAYQLGFEQSQSFSKLFKAKTTFTPLEFRQSFQ</sequence>
<evidence type="ECO:0000256" key="1">
    <source>
        <dbReference type="ARBA" id="ARBA00023015"/>
    </source>
</evidence>
<evidence type="ECO:0000313" key="5">
    <source>
        <dbReference type="EMBL" id="MDO1451548.1"/>
    </source>
</evidence>
<dbReference type="PANTHER" id="PTHR43280">
    <property type="entry name" value="ARAC-FAMILY TRANSCRIPTIONAL REGULATOR"/>
    <property type="match status" value="1"/>
</dbReference>
<accession>A0ABT8RHJ0</accession>